<evidence type="ECO:0000313" key="3">
    <source>
        <dbReference type="Proteomes" id="UP000231912"/>
    </source>
</evidence>
<feature type="transmembrane region" description="Helical" evidence="1">
    <location>
        <begin position="47"/>
        <end position="69"/>
    </location>
</feature>
<evidence type="ECO:0000256" key="1">
    <source>
        <dbReference type="SAM" id="Phobius"/>
    </source>
</evidence>
<gene>
    <name evidence="2" type="ORF">CH371_19780</name>
</gene>
<dbReference type="Pfam" id="PF16872">
    <property type="entry name" value="putAbiC"/>
    <property type="match status" value="1"/>
</dbReference>
<dbReference type="RefSeq" id="WP_100760400.1">
    <property type="nucleotide sequence ID" value="NZ_NPDT01000013.1"/>
</dbReference>
<protein>
    <recommendedName>
        <fullName evidence="4">Phage abortive infection protein</fullName>
    </recommendedName>
</protein>
<dbReference type="Proteomes" id="UP000231912">
    <property type="component" value="Unassembled WGS sequence"/>
</dbReference>
<evidence type="ECO:0000313" key="2">
    <source>
        <dbReference type="EMBL" id="PJZ64107.1"/>
    </source>
</evidence>
<comment type="caution">
    <text evidence="2">The sequence shown here is derived from an EMBL/GenBank/DDBJ whole genome shotgun (WGS) entry which is preliminary data.</text>
</comment>
<organism evidence="2 3">
    <name type="scientific">Leptospira wolffii</name>
    <dbReference type="NCBI Taxonomy" id="409998"/>
    <lineage>
        <taxon>Bacteria</taxon>
        <taxon>Pseudomonadati</taxon>
        <taxon>Spirochaetota</taxon>
        <taxon>Spirochaetia</taxon>
        <taxon>Leptospirales</taxon>
        <taxon>Leptospiraceae</taxon>
        <taxon>Leptospira</taxon>
    </lineage>
</organism>
<evidence type="ECO:0008006" key="4">
    <source>
        <dbReference type="Google" id="ProtNLM"/>
    </source>
</evidence>
<keyword evidence="1" id="KW-1133">Transmembrane helix</keyword>
<dbReference type="AlphaFoldDB" id="A0A2M9Z6V8"/>
<proteinExistence type="predicted"/>
<dbReference type="EMBL" id="NPDT01000013">
    <property type="protein sequence ID" value="PJZ64107.1"/>
    <property type="molecule type" value="Genomic_DNA"/>
</dbReference>
<keyword evidence="1" id="KW-0812">Transmembrane</keyword>
<feature type="transmembrane region" description="Helical" evidence="1">
    <location>
        <begin position="9"/>
        <end position="27"/>
    </location>
</feature>
<sequence length="234" mass="27419">MKKETINKYLSLALIVTVVPFLIYFLKFNEWVGLVKDEEKWGQFGDYYGGILNPILTFLTFVLLVKTYFQQKEEAEIDRIYALKSNFDITFFNYLNQLNNLISAFERTTLDNSRGMEAEYVRIPGRDALYHALIGAIEEYKSSDLSDQIPLFKEGILKIYSKSLYSLLKLIDRNAILNLDEKNHYLEILKAQLVSSEIAYLKYAIRHMDEGLFTNLNNVAFFIDHFDHSKRYID</sequence>
<keyword evidence="1" id="KW-0472">Membrane</keyword>
<name>A0A2M9Z6V8_9LEPT</name>
<dbReference type="InterPro" id="IPR031709">
    <property type="entry name" value="PutAbiC"/>
</dbReference>
<accession>A0A2M9Z6V8</accession>
<reference evidence="2 3" key="1">
    <citation type="submission" date="2017-07" db="EMBL/GenBank/DDBJ databases">
        <title>Leptospira spp. isolated from tropical soils.</title>
        <authorList>
            <person name="Thibeaux R."/>
            <person name="Iraola G."/>
            <person name="Ferres I."/>
            <person name="Bierque E."/>
            <person name="Girault D."/>
            <person name="Soupe-Gilbert M.-E."/>
            <person name="Picardeau M."/>
            <person name="Goarant C."/>
        </authorList>
    </citation>
    <scope>NUCLEOTIDE SEQUENCE [LARGE SCALE GENOMIC DNA]</scope>
    <source>
        <strain evidence="2 3">FH2-C-A2</strain>
    </source>
</reference>